<feature type="coiled-coil region" evidence="1">
    <location>
        <begin position="394"/>
        <end position="430"/>
    </location>
</feature>
<keyword evidence="4" id="KW-1185">Reference proteome</keyword>
<keyword evidence="1" id="KW-0175">Coiled coil</keyword>
<dbReference type="EMBL" id="FONX01000027">
    <property type="protein sequence ID" value="SFF31601.1"/>
    <property type="molecule type" value="Genomic_DNA"/>
</dbReference>
<feature type="region of interest" description="Disordered" evidence="2">
    <location>
        <begin position="1"/>
        <end position="58"/>
    </location>
</feature>
<proteinExistence type="predicted"/>
<reference evidence="4" key="1">
    <citation type="submission" date="2016-10" db="EMBL/GenBank/DDBJ databases">
        <authorList>
            <person name="Varghese N."/>
            <person name="Submissions S."/>
        </authorList>
    </citation>
    <scope>NUCLEOTIDE SEQUENCE [LARGE SCALE GENOMIC DNA]</scope>
    <source>
        <strain evidence="4">DSM 27981</strain>
    </source>
</reference>
<feature type="compositionally biased region" description="Acidic residues" evidence="2">
    <location>
        <begin position="1"/>
        <end position="11"/>
    </location>
</feature>
<evidence type="ECO:0000313" key="3">
    <source>
        <dbReference type="EMBL" id="SFF31601.1"/>
    </source>
</evidence>
<accession>A0A1I2HT69</accession>
<sequence>MADYSDLDESENGFPPDSESLDSVLPPLQPGVGTDGPVGVAAPAGELPDFAPAEESIDDGKPLLEVRGFYVSSGPGIYDGAQREREEPRESFFVDVQSYETGAIQRVWGVALAEAMGAATAQHDIKPGARLHLMQQDKRKIVKDEIVNNTMQFRETFANGWVCIPDRGPLPSHLAHLMAGINVDAKLDRLALRHDMAADDERLPAWKQQQKRMLAAFGEDPQTVESWLARQFSLPATEERQLVEKAVSLEGYGPADEDRKNREIEHRMSALANMSAQARYDYLMETAKPHLIEKNRELESRLAREVVSSIEQVTEMATPNVDAEAPERKAMRSGLVQSIEGLTLQQQLDYLAARREKVIANLAADLVTGEEFDHVRRLPRVSRTKPIDATGLSAEEYQQLLQERLDLAENAKEREEIIKQEAEHQKAFREGLDREFQQIDQLYQRFAAERDVDAAAFLLSIMVRSLSDIVGSRLMPKVKTTFEALGGLGAWRRAGCEAGLRDLTDTLHAAKQSGTYQAFVNDSVVVAASGDRTPDELVGSHADFVRTDAVQGHLAAQEAAIAPALTKRAPAHGLWANTMGALHSLSDRVSHLSPEHLIKGGALDSDWLTTMRSGIDAFGAELKNTLMSEQLKAQMQEMLASILAAIRVMLDLARELLTGKGPAKDAAAAAPSVALEP</sequence>
<dbReference type="STRING" id="1177982.SAMN04489711_12710"/>
<evidence type="ECO:0000256" key="1">
    <source>
        <dbReference type="SAM" id="Coils"/>
    </source>
</evidence>
<organism evidence="3 4">
    <name type="scientific">Paracidovorax wautersii</name>
    <dbReference type="NCBI Taxonomy" id="1177982"/>
    <lineage>
        <taxon>Bacteria</taxon>
        <taxon>Pseudomonadati</taxon>
        <taxon>Pseudomonadota</taxon>
        <taxon>Betaproteobacteria</taxon>
        <taxon>Burkholderiales</taxon>
        <taxon>Comamonadaceae</taxon>
        <taxon>Paracidovorax</taxon>
    </lineage>
</organism>
<dbReference type="Proteomes" id="UP000199119">
    <property type="component" value="Unassembled WGS sequence"/>
</dbReference>
<evidence type="ECO:0000313" key="4">
    <source>
        <dbReference type="Proteomes" id="UP000199119"/>
    </source>
</evidence>
<dbReference type="RefSeq" id="WP_139222927.1">
    <property type="nucleotide sequence ID" value="NZ_FONX01000027.1"/>
</dbReference>
<dbReference type="AlphaFoldDB" id="A0A1I2HT69"/>
<evidence type="ECO:0000256" key="2">
    <source>
        <dbReference type="SAM" id="MobiDB-lite"/>
    </source>
</evidence>
<gene>
    <name evidence="3" type="ORF">SAMN04489711_12710</name>
</gene>
<protein>
    <submittedName>
        <fullName evidence="3">Uncharacterized protein</fullName>
    </submittedName>
</protein>
<name>A0A1I2HT69_9BURK</name>